<dbReference type="Gene3D" id="1.10.489.10">
    <property type="entry name" value="Chloroperoxidase-like"/>
    <property type="match status" value="1"/>
</dbReference>
<evidence type="ECO:0000313" key="11">
    <source>
        <dbReference type="Proteomes" id="UP000557566"/>
    </source>
</evidence>
<dbReference type="AlphaFoldDB" id="A0A8H4V674"/>
<dbReference type="GO" id="GO:0046872">
    <property type="term" value="F:metal ion binding"/>
    <property type="evidence" value="ECO:0007669"/>
    <property type="project" value="UniProtKB-KW"/>
</dbReference>
<dbReference type="OrthoDB" id="407298at2759"/>
<keyword evidence="11" id="KW-1185">Reference proteome</keyword>
<protein>
    <recommendedName>
        <fullName evidence="9">Heme haloperoxidase family profile domain-containing protein</fullName>
    </recommendedName>
</protein>
<reference evidence="10 11" key="1">
    <citation type="journal article" date="2020" name="Genome Biol. Evol.">
        <title>A new high-quality draft genome assembly of the Chinese cordyceps Ophiocordyceps sinensis.</title>
        <authorList>
            <person name="Shu R."/>
            <person name="Zhang J."/>
            <person name="Meng Q."/>
            <person name="Zhang H."/>
            <person name="Zhou G."/>
            <person name="Li M."/>
            <person name="Wu P."/>
            <person name="Zhao Y."/>
            <person name="Chen C."/>
            <person name="Qin Q."/>
        </authorList>
    </citation>
    <scope>NUCLEOTIDE SEQUENCE [LARGE SCALE GENOMIC DNA]</scope>
    <source>
        <strain evidence="10 11">IOZ07</strain>
    </source>
</reference>
<feature type="compositionally biased region" description="Low complexity" evidence="8">
    <location>
        <begin position="1"/>
        <end position="11"/>
    </location>
</feature>
<evidence type="ECO:0000256" key="5">
    <source>
        <dbReference type="ARBA" id="ARBA00023002"/>
    </source>
</evidence>
<proteinExistence type="inferred from homology"/>
<dbReference type="PROSITE" id="PS51405">
    <property type="entry name" value="HEME_HALOPEROXIDASE"/>
    <property type="match status" value="1"/>
</dbReference>
<evidence type="ECO:0000256" key="2">
    <source>
        <dbReference type="ARBA" id="ARBA00022559"/>
    </source>
</evidence>
<evidence type="ECO:0000256" key="1">
    <source>
        <dbReference type="ARBA" id="ARBA00001970"/>
    </source>
</evidence>
<name>A0A8H4V674_9HYPO</name>
<dbReference type="PANTHER" id="PTHR33577:SF9">
    <property type="entry name" value="PEROXIDASE STCC"/>
    <property type="match status" value="1"/>
</dbReference>
<keyword evidence="3" id="KW-0349">Heme</keyword>
<evidence type="ECO:0000256" key="6">
    <source>
        <dbReference type="ARBA" id="ARBA00023004"/>
    </source>
</evidence>
<dbReference type="Pfam" id="PF01328">
    <property type="entry name" value="Peroxidase_2"/>
    <property type="match status" value="1"/>
</dbReference>
<feature type="compositionally biased region" description="Basic and acidic residues" evidence="8">
    <location>
        <begin position="12"/>
        <end position="33"/>
    </location>
</feature>
<dbReference type="EMBL" id="JAAVMX010000004">
    <property type="protein sequence ID" value="KAF4509479.1"/>
    <property type="molecule type" value="Genomic_DNA"/>
</dbReference>
<dbReference type="PANTHER" id="PTHR33577">
    <property type="entry name" value="STERIGMATOCYSTIN BIOSYNTHESIS PEROXIDASE STCC-RELATED"/>
    <property type="match status" value="1"/>
</dbReference>
<dbReference type="InterPro" id="IPR000028">
    <property type="entry name" value="Chloroperoxidase"/>
</dbReference>
<evidence type="ECO:0000256" key="7">
    <source>
        <dbReference type="ARBA" id="ARBA00025795"/>
    </source>
</evidence>
<evidence type="ECO:0000256" key="8">
    <source>
        <dbReference type="SAM" id="MobiDB-lite"/>
    </source>
</evidence>
<comment type="cofactor">
    <cofactor evidence="1">
        <name>heme b</name>
        <dbReference type="ChEBI" id="CHEBI:60344"/>
    </cofactor>
</comment>
<comment type="similarity">
    <text evidence="7">Belongs to the chloroperoxidase family.</text>
</comment>
<comment type="caution">
    <text evidence="10">The sequence shown here is derived from an EMBL/GenBank/DDBJ whole genome shotgun (WGS) entry which is preliminary data.</text>
</comment>
<gene>
    <name evidence="10" type="ORF">G6O67_003651</name>
</gene>
<keyword evidence="2" id="KW-0575">Peroxidase</keyword>
<keyword evidence="4" id="KW-0479">Metal-binding</keyword>
<dbReference type="InterPro" id="IPR036851">
    <property type="entry name" value="Chloroperoxidase-like_sf"/>
</dbReference>
<keyword evidence="5" id="KW-0560">Oxidoreductase</keyword>
<evidence type="ECO:0000256" key="4">
    <source>
        <dbReference type="ARBA" id="ARBA00022723"/>
    </source>
</evidence>
<keyword evidence="6" id="KW-0408">Iron</keyword>
<organism evidence="10 11">
    <name type="scientific">Ophiocordyceps sinensis</name>
    <dbReference type="NCBI Taxonomy" id="72228"/>
    <lineage>
        <taxon>Eukaryota</taxon>
        <taxon>Fungi</taxon>
        <taxon>Dikarya</taxon>
        <taxon>Ascomycota</taxon>
        <taxon>Pezizomycotina</taxon>
        <taxon>Sordariomycetes</taxon>
        <taxon>Hypocreomycetidae</taxon>
        <taxon>Hypocreales</taxon>
        <taxon>Ophiocordycipitaceae</taxon>
        <taxon>Ophiocordyceps</taxon>
    </lineage>
</organism>
<dbReference type="GO" id="GO:0004601">
    <property type="term" value="F:peroxidase activity"/>
    <property type="evidence" value="ECO:0007669"/>
    <property type="project" value="UniProtKB-KW"/>
</dbReference>
<evidence type="ECO:0000313" key="10">
    <source>
        <dbReference type="EMBL" id="KAF4509479.1"/>
    </source>
</evidence>
<feature type="region of interest" description="Disordered" evidence="8">
    <location>
        <begin position="1"/>
        <end position="33"/>
    </location>
</feature>
<feature type="domain" description="Heme haloperoxidase family profile" evidence="9">
    <location>
        <begin position="22"/>
        <end position="222"/>
    </location>
</feature>
<evidence type="ECO:0000256" key="3">
    <source>
        <dbReference type="ARBA" id="ARBA00022617"/>
    </source>
</evidence>
<sequence>MAKSRFQSTESTRTESRTDSRTEHEYIRGNAEDRGPCPALNALANQGYLPRDGKNMTVPQVEAALREALSMTSSLAASNTRQLKSILHADGTFNLTDLRQHGVIEHDRSFTRRDFGDGGDNYTLQADMFRALLDDAGGGPVTVKTLAKTYRRRAAEHKQSARESLPLRVWFVNLAQSVSFFNVAQTGGGLSREVMDMFYVEERFPEEVLDNKRPRTLLGLVGNMVKLLFYIYI</sequence>
<evidence type="ECO:0000259" key="9">
    <source>
        <dbReference type="PROSITE" id="PS51405"/>
    </source>
</evidence>
<accession>A0A8H4V674</accession>
<dbReference type="SUPFAM" id="SSF47571">
    <property type="entry name" value="Cloroperoxidase"/>
    <property type="match status" value="1"/>
</dbReference>
<dbReference type="Proteomes" id="UP000557566">
    <property type="component" value="Unassembled WGS sequence"/>
</dbReference>